<evidence type="ECO:0000256" key="5">
    <source>
        <dbReference type="ARBA" id="ARBA00023040"/>
    </source>
</evidence>
<keyword evidence="6 11" id="KW-0472">Membrane</keyword>
<dbReference type="PRINTS" id="PR00237">
    <property type="entry name" value="GPCRRHODOPSN"/>
</dbReference>
<comment type="subcellular location">
    <subcellularLocation>
        <location evidence="1">Cell membrane</location>
        <topology evidence="1">Multi-pass membrane protein</topology>
    </subcellularLocation>
</comment>
<feature type="transmembrane region" description="Helical" evidence="11">
    <location>
        <begin position="20"/>
        <end position="45"/>
    </location>
</feature>
<dbReference type="PROSITE" id="PS50262">
    <property type="entry name" value="G_PROTEIN_RECEP_F1_2"/>
    <property type="match status" value="1"/>
</dbReference>
<feature type="transmembrane region" description="Helical" evidence="11">
    <location>
        <begin position="266"/>
        <end position="287"/>
    </location>
</feature>
<feature type="transmembrane region" description="Helical" evidence="11">
    <location>
        <begin position="99"/>
        <end position="119"/>
    </location>
</feature>
<keyword evidence="9 10" id="KW-0807">Transducer</keyword>
<dbReference type="SMART" id="SM01381">
    <property type="entry name" value="7TM_GPCR_Srsx"/>
    <property type="match status" value="1"/>
</dbReference>
<evidence type="ECO:0000256" key="2">
    <source>
        <dbReference type="ARBA" id="ARBA00022475"/>
    </source>
</evidence>
<evidence type="ECO:0000313" key="14">
    <source>
        <dbReference type="RefSeq" id="XP_031557323.1"/>
    </source>
</evidence>
<dbReference type="GO" id="GO:0004930">
    <property type="term" value="F:G protein-coupled receptor activity"/>
    <property type="evidence" value="ECO:0007669"/>
    <property type="project" value="UniProtKB-KW"/>
</dbReference>
<keyword evidence="5 10" id="KW-0297">G-protein coupled receptor</keyword>
<sequence>MNETLNLTETNAKLVSSRFLPFAIISFILATGAAIGNLMLVTAIYKNPFRNLRTNSSLLVTNLALCDFIVGAVGGYGMFSYELFLYYGSFLSENVVNGIAATSGLAVVCGVGTVVVMAFDRYLAVKSPFSYTSKVTKYRIKGVLIVIWTYTFVINTIFFVAIPKNLGCFLSSHLHITIPACILSLTYIKMLQQVQKQNKQWKTNPRRVNVARQLSIRNIIERERKLTSAIKLLMAFFLLSFLPVYITMNIQYFWKHRTRLTWLRTFLEVSLLIVISNSFINPIIYALRVPKYRKAFRHAMGLRDNIVNIMMSAVGPI</sequence>
<dbReference type="KEGG" id="aten:116293961"/>
<dbReference type="GO" id="GO:0005886">
    <property type="term" value="C:plasma membrane"/>
    <property type="evidence" value="ECO:0007669"/>
    <property type="project" value="UniProtKB-SubCell"/>
</dbReference>
<evidence type="ECO:0000256" key="9">
    <source>
        <dbReference type="ARBA" id="ARBA00023224"/>
    </source>
</evidence>
<dbReference type="SUPFAM" id="SSF81321">
    <property type="entry name" value="Family A G protein-coupled receptor-like"/>
    <property type="match status" value="1"/>
</dbReference>
<dbReference type="InParanoid" id="A0A6P8HQE0"/>
<name>A0A6P8HQE0_ACTTE</name>
<feature type="transmembrane region" description="Helical" evidence="11">
    <location>
        <begin position="57"/>
        <end position="79"/>
    </location>
</feature>
<accession>A0A6P8HQE0</accession>
<dbReference type="InterPro" id="IPR017452">
    <property type="entry name" value="GPCR_Rhodpsn_7TM"/>
</dbReference>
<evidence type="ECO:0000256" key="1">
    <source>
        <dbReference type="ARBA" id="ARBA00004651"/>
    </source>
</evidence>
<gene>
    <name evidence="14" type="primary">LOC116293961</name>
</gene>
<evidence type="ECO:0000256" key="10">
    <source>
        <dbReference type="RuleBase" id="RU000688"/>
    </source>
</evidence>
<evidence type="ECO:0000256" key="11">
    <source>
        <dbReference type="SAM" id="Phobius"/>
    </source>
</evidence>
<keyword evidence="8" id="KW-0325">Glycoprotein</keyword>
<dbReference type="InterPro" id="IPR000276">
    <property type="entry name" value="GPCR_Rhodpsn"/>
</dbReference>
<evidence type="ECO:0000256" key="7">
    <source>
        <dbReference type="ARBA" id="ARBA00023170"/>
    </source>
</evidence>
<keyword evidence="13" id="KW-1185">Reference proteome</keyword>
<dbReference type="AlphaFoldDB" id="A0A6P8HQE0"/>
<evidence type="ECO:0000256" key="3">
    <source>
        <dbReference type="ARBA" id="ARBA00022692"/>
    </source>
</evidence>
<evidence type="ECO:0000313" key="13">
    <source>
        <dbReference type="Proteomes" id="UP000515163"/>
    </source>
</evidence>
<organism evidence="13 14">
    <name type="scientific">Actinia tenebrosa</name>
    <name type="common">Australian red waratah sea anemone</name>
    <dbReference type="NCBI Taxonomy" id="6105"/>
    <lineage>
        <taxon>Eukaryota</taxon>
        <taxon>Metazoa</taxon>
        <taxon>Cnidaria</taxon>
        <taxon>Anthozoa</taxon>
        <taxon>Hexacorallia</taxon>
        <taxon>Actiniaria</taxon>
        <taxon>Actiniidae</taxon>
        <taxon>Actinia</taxon>
    </lineage>
</organism>
<dbReference type="Proteomes" id="UP000515163">
    <property type="component" value="Unplaced"/>
</dbReference>
<keyword evidence="3 10" id="KW-0812">Transmembrane</keyword>
<feature type="transmembrane region" description="Helical" evidence="11">
    <location>
        <begin position="232"/>
        <end position="254"/>
    </location>
</feature>
<dbReference type="Pfam" id="PF00001">
    <property type="entry name" value="7tm_1"/>
    <property type="match status" value="2"/>
</dbReference>
<dbReference type="CDD" id="cd00637">
    <property type="entry name" value="7tm_classA_rhodopsin-like"/>
    <property type="match status" value="1"/>
</dbReference>
<dbReference type="OrthoDB" id="5972537at2759"/>
<dbReference type="PANTHER" id="PTHR24246:SF27">
    <property type="entry name" value="ADENOSINE RECEPTOR, ISOFORM A"/>
    <property type="match status" value="1"/>
</dbReference>
<evidence type="ECO:0000256" key="6">
    <source>
        <dbReference type="ARBA" id="ARBA00023136"/>
    </source>
</evidence>
<reference evidence="14" key="1">
    <citation type="submission" date="2025-08" db="UniProtKB">
        <authorList>
            <consortium name="RefSeq"/>
        </authorList>
    </citation>
    <scope>IDENTIFICATION</scope>
    <source>
        <tissue evidence="14">Tentacle</tissue>
    </source>
</reference>
<comment type="similarity">
    <text evidence="10">Belongs to the G-protein coupled receptor 1 family.</text>
</comment>
<proteinExistence type="inferred from homology"/>
<feature type="transmembrane region" description="Helical" evidence="11">
    <location>
        <begin position="140"/>
        <end position="162"/>
    </location>
</feature>
<protein>
    <submittedName>
        <fullName evidence="14">Beta-1 adrenergic receptor-like</fullName>
    </submittedName>
</protein>
<dbReference type="GeneID" id="116293961"/>
<dbReference type="PANTHER" id="PTHR24246">
    <property type="entry name" value="OLFACTORY RECEPTOR AND ADENOSINE RECEPTOR"/>
    <property type="match status" value="1"/>
</dbReference>
<dbReference type="RefSeq" id="XP_031557323.1">
    <property type="nucleotide sequence ID" value="XM_031701463.1"/>
</dbReference>
<feature type="transmembrane region" description="Helical" evidence="11">
    <location>
        <begin position="174"/>
        <end position="191"/>
    </location>
</feature>
<dbReference type="PROSITE" id="PS00237">
    <property type="entry name" value="G_PROTEIN_RECEP_F1_1"/>
    <property type="match status" value="1"/>
</dbReference>
<evidence type="ECO:0000256" key="4">
    <source>
        <dbReference type="ARBA" id="ARBA00022989"/>
    </source>
</evidence>
<evidence type="ECO:0000256" key="8">
    <source>
        <dbReference type="ARBA" id="ARBA00023180"/>
    </source>
</evidence>
<feature type="domain" description="G-protein coupled receptors family 1 profile" evidence="12">
    <location>
        <begin position="36"/>
        <end position="285"/>
    </location>
</feature>
<keyword evidence="7 10" id="KW-0675">Receptor</keyword>
<keyword evidence="2" id="KW-1003">Cell membrane</keyword>
<dbReference type="Gene3D" id="1.20.1070.10">
    <property type="entry name" value="Rhodopsin 7-helix transmembrane proteins"/>
    <property type="match status" value="1"/>
</dbReference>
<evidence type="ECO:0000259" key="12">
    <source>
        <dbReference type="PROSITE" id="PS50262"/>
    </source>
</evidence>
<keyword evidence="4 11" id="KW-1133">Transmembrane helix</keyword>